<comment type="caution">
    <text evidence="1">The sequence shown here is derived from an EMBL/GenBank/DDBJ whole genome shotgun (WGS) entry which is preliminary data.</text>
</comment>
<dbReference type="PANTHER" id="PTHR31286:SF99">
    <property type="entry name" value="DUF4283 DOMAIN-CONTAINING PROTEIN"/>
    <property type="match status" value="1"/>
</dbReference>
<reference evidence="1 2" key="1">
    <citation type="submission" date="2019-12" db="EMBL/GenBank/DDBJ databases">
        <authorList>
            <person name="Alioto T."/>
            <person name="Alioto T."/>
            <person name="Gomez Garrido J."/>
        </authorList>
    </citation>
    <scope>NUCLEOTIDE SEQUENCE [LARGE SCALE GENOMIC DNA]</scope>
</reference>
<gene>
    <name evidence="1" type="ORF">OLEA9_A026760</name>
</gene>
<accession>A0A8S0ULD7</accession>
<keyword evidence="2" id="KW-1185">Reference proteome</keyword>
<proteinExistence type="predicted"/>
<dbReference type="Gramene" id="OE9A026760T1">
    <property type="protein sequence ID" value="OE9A026760C1"/>
    <property type="gene ID" value="OE9A026760"/>
</dbReference>
<organism evidence="1 2">
    <name type="scientific">Olea europaea subsp. europaea</name>
    <dbReference type="NCBI Taxonomy" id="158383"/>
    <lineage>
        <taxon>Eukaryota</taxon>
        <taxon>Viridiplantae</taxon>
        <taxon>Streptophyta</taxon>
        <taxon>Embryophyta</taxon>
        <taxon>Tracheophyta</taxon>
        <taxon>Spermatophyta</taxon>
        <taxon>Magnoliopsida</taxon>
        <taxon>eudicotyledons</taxon>
        <taxon>Gunneridae</taxon>
        <taxon>Pentapetalae</taxon>
        <taxon>asterids</taxon>
        <taxon>lamiids</taxon>
        <taxon>Lamiales</taxon>
        <taxon>Oleaceae</taxon>
        <taxon>Oleeae</taxon>
        <taxon>Olea</taxon>
    </lineage>
</organism>
<protein>
    <submittedName>
        <fullName evidence="1">Uncharacterized protein</fullName>
    </submittedName>
</protein>
<name>A0A8S0ULD7_OLEEU</name>
<dbReference type="InterPro" id="IPR040256">
    <property type="entry name" value="At4g02000-like"/>
</dbReference>
<evidence type="ECO:0000313" key="2">
    <source>
        <dbReference type="Proteomes" id="UP000594638"/>
    </source>
</evidence>
<dbReference type="PANTHER" id="PTHR31286">
    <property type="entry name" value="GLYCINE-RICH CELL WALL STRUCTURAL PROTEIN 1.8-LIKE"/>
    <property type="match status" value="1"/>
</dbReference>
<evidence type="ECO:0000313" key="1">
    <source>
        <dbReference type="EMBL" id="CAA3017726.1"/>
    </source>
</evidence>
<dbReference type="Proteomes" id="UP000594638">
    <property type="component" value="Unassembled WGS sequence"/>
</dbReference>
<sequence length="278" mass="32174">MANPRAPPPTQRGGGRATAMVTRGRTFVDIVVGKPTPLVNIEIPWKESKISDDGQVWYQFTHEKIQKIAEPLKYVMVIKFLRKCTFVDDIRGYIKARWGLSEMPIIRAMGNPRQVVICINNEADFVTACSRRYVTSMVYRTDCSNEHRILEKIRNPLLLWYGFSFLDCPLIFFYQSTLKILVEGIGRFLKRDNAMICGSWPTGARVCVEMCLTKLRLNSFWIGPPGMFRAIIKKLCIKLCRPSIITVISRDIPMQRVGNLNQFRLERWRKTEPKVKRI</sequence>
<dbReference type="OrthoDB" id="1002340at2759"/>
<dbReference type="AlphaFoldDB" id="A0A8S0ULD7"/>
<dbReference type="EMBL" id="CACTIH010007731">
    <property type="protein sequence ID" value="CAA3017726.1"/>
    <property type="molecule type" value="Genomic_DNA"/>
</dbReference>